<dbReference type="PANTHER" id="PTHR45677:SF8">
    <property type="entry name" value="CYSTEINE SULFINIC ACID DECARBOXYLASE"/>
    <property type="match status" value="1"/>
</dbReference>
<evidence type="ECO:0000256" key="3">
    <source>
        <dbReference type="ARBA" id="ARBA00022793"/>
    </source>
</evidence>
<dbReference type="AlphaFoldDB" id="A0A094PRY3"/>
<evidence type="ECO:0000256" key="4">
    <source>
        <dbReference type="ARBA" id="ARBA00022898"/>
    </source>
</evidence>
<comment type="similarity">
    <text evidence="2">Belongs to the group II decarboxylase family.</text>
</comment>
<evidence type="ECO:0000256" key="1">
    <source>
        <dbReference type="ARBA" id="ARBA00001933"/>
    </source>
</evidence>
<evidence type="ECO:0000256" key="2">
    <source>
        <dbReference type="ARBA" id="ARBA00009533"/>
    </source>
</evidence>
<name>A0A094PRY3_9ZZZZ</name>
<dbReference type="PANTHER" id="PTHR45677">
    <property type="entry name" value="GLUTAMATE DECARBOXYLASE-RELATED"/>
    <property type="match status" value="1"/>
</dbReference>
<keyword evidence="3" id="KW-0210">Decarboxylase</keyword>
<evidence type="ECO:0000256" key="5">
    <source>
        <dbReference type="ARBA" id="ARBA00023239"/>
    </source>
</evidence>
<dbReference type="InterPro" id="IPR015424">
    <property type="entry name" value="PyrdxlP-dep_Trfase"/>
</dbReference>
<dbReference type="EMBL" id="JNSL01000146">
    <property type="protein sequence ID" value="KGA14480.1"/>
    <property type="molecule type" value="Genomic_DNA"/>
</dbReference>
<accession>A0A094PRY3</accession>
<dbReference type="Gene3D" id="3.40.640.10">
    <property type="entry name" value="Type I PLP-dependent aspartate aminotransferase-like (Major domain)"/>
    <property type="match status" value="1"/>
</dbReference>
<dbReference type="InterPro" id="IPR015421">
    <property type="entry name" value="PyrdxlP-dep_Trfase_major"/>
</dbReference>
<dbReference type="InterPro" id="IPR002129">
    <property type="entry name" value="PyrdxlP-dep_de-COase"/>
</dbReference>
<dbReference type="SUPFAM" id="SSF53383">
    <property type="entry name" value="PLP-dependent transferases"/>
    <property type="match status" value="1"/>
</dbReference>
<dbReference type="Pfam" id="PF00282">
    <property type="entry name" value="Pyridoxal_deC"/>
    <property type="match status" value="1"/>
</dbReference>
<dbReference type="GO" id="GO:0005737">
    <property type="term" value="C:cytoplasm"/>
    <property type="evidence" value="ECO:0007669"/>
    <property type="project" value="TreeGrafter"/>
</dbReference>
<evidence type="ECO:0000313" key="6">
    <source>
        <dbReference type="EMBL" id="KGA14480.1"/>
    </source>
</evidence>
<gene>
    <name evidence="6" type="ORF">GM51_17150</name>
</gene>
<proteinExistence type="inferred from homology"/>
<comment type="cofactor">
    <cofactor evidence="1">
        <name>pyridoxal 5'-phosphate</name>
        <dbReference type="ChEBI" id="CHEBI:597326"/>
    </cofactor>
</comment>
<keyword evidence="5" id="KW-0456">Lyase</keyword>
<organism evidence="6">
    <name type="scientific">freshwater metagenome</name>
    <dbReference type="NCBI Taxonomy" id="449393"/>
    <lineage>
        <taxon>unclassified sequences</taxon>
        <taxon>metagenomes</taxon>
        <taxon>ecological metagenomes</taxon>
    </lineage>
</organism>
<protein>
    <recommendedName>
        <fullName evidence="7">Glutamate decarboxylase</fullName>
    </recommendedName>
</protein>
<sequence length="269" mass="28247">MSGASENLNSMHQFDAELTNQVFDYMRDRLSMPEVPLDFPGDPKALAEALSGLIKPNGNSASDVLKLYDEVISRAVVSGDSPRFMAFIPTAPTKAALLFDMIVSCASIQGISWLEAAGSISAENQVLRWMADVAGLPASAGGTFVSGGSAANLAALTVARDSGRQRLHGGKRLPVRIALSKQAHSSIGNSLGILDIEPFIVETSGFAMTKADLELALSKVNANDAPIVGVVATAGTTNAGIIDDLAGISEVAQAHEMWFHVDALNLQIR</sequence>
<comment type="caution">
    <text evidence="6">The sequence shown here is derived from an EMBL/GenBank/DDBJ whole genome shotgun (WGS) entry which is preliminary data.</text>
</comment>
<dbReference type="GO" id="GO:0016831">
    <property type="term" value="F:carboxy-lyase activity"/>
    <property type="evidence" value="ECO:0007669"/>
    <property type="project" value="UniProtKB-KW"/>
</dbReference>
<evidence type="ECO:0008006" key="7">
    <source>
        <dbReference type="Google" id="ProtNLM"/>
    </source>
</evidence>
<dbReference type="GO" id="GO:0019752">
    <property type="term" value="P:carboxylic acid metabolic process"/>
    <property type="evidence" value="ECO:0007669"/>
    <property type="project" value="InterPro"/>
</dbReference>
<keyword evidence="4" id="KW-0663">Pyridoxal phosphate</keyword>
<dbReference type="GO" id="GO:0030170">
    <property type="term" value="F:pyridoxal phosphate binding"/>
    <property type="evidence" value="ECO:0007669"/>
    <property type="project" value="InterPro"/>
</dbReference>
<reference evidence="6" key="1">
    <citation type="submission" date="2014-06" db="EMBL/GenBank/DDBJ databases">
        <title>Key roles for freshwater Actinobacteria revealed by deep metagenomic sequencing.</title>
        <authorList>
            <person name="Ghai R."/>
            <person name="Mizuno C.M."/>
            <person name="Picazo A."/>
            <person name="Camacho A."/>
            <person name="Rodriguez-Valera F."/>
        </authorList>
    </citation>
    <scope>NUCLEOTIDE SEQUENCE</scope>
</reference>